<keyword evidence="3" id="KW-1185">Reference proteome</keyword>
<dbReference type="Pfam" id="PF13649">
    <property type="entry name" value="Methyltransf_25"/>
    <property type="match status" value="1"/>
</dbReference>
<reference evidence="2 3" key="1">
    <citation type="submission" date="2021-03" db="EMBL/GenBank/DDBJ databases">
        <title>Antimicrobial resistance genes in bacteria isolated from Japanese honey, and their potential for conferring macrolide and lincosamide resistance in the American foulbrood pathogen Paenibacillus larvae.</title>
        <authorList>
            <person name="Okamoto M."/>
            <person name="Kumagai M."/>
            <person name="Kanamori H."/>
            <person name="Takamatsu D."/>
        </authorList>
    </citation>
    <scope>NUCLEOTIDE SEQUENCE [LARGE SCALE GENOMIC DNA]</scope>
    <source>
        <strain evidence="2 3">J21TS3</strain>
    </source>
</reference>
<comment type="caution">
    <text evidence="2">The sequence shown here is derived from an EMBL/GenBank/DDBJ whole genome shotgun (WGS) entry which is preliminary data.</text>
</comment>
<dbReference type="SUPFAM" id="SSF53335">
    <property type="entry name" value="S-adenosyl-L-methionine-dependent methyltransferases"/>
    <property type="match status" value="1"/>
</dbReference>
<gene>
    <name evidence="2" type="ORF">J21TS3_22290</name>
</gene>
<dbReference type="CDD" id="cd02440">
    <property type="entry name" value="AdoMet_MTases"/>
    <property type="match status" value="1"/>
</dbReference>
<evidence type="ECO:0000313" key="3">
    <source>
        <dbReference type="Proteomes" id="UP000680638"/>
    </source>
</evidence>
<dbReference type="RefSeq" id="WP_212949635.1">
    <property type="nucleotide sequence ID" value="NZ_BORW01000009.1"/>
</dbReference>
<dbReference type="InterPro" id="IPR029063">
    <property type="entry name" value="SAM-dependent_MTases_sf"/>
</dbReference>
<dbReference type="SUPFAM" id="SSF110849">
    <property type="entry name" value="ParB/Sulfiredoxin"/>
    <property type="match status" value="1"/>
</dbReference>
<proteinExistence type="predicted"/>
<accession>A0ABQ4LW98</accession>
<name>A0ABQ4LW98_9BACL</name>
<organism evidence="2 3">
    <name type="scientific">Paenibacillus cookii</name>
    <dbReference type="NCBI Taxonomy" id="157839"/>
    <lineage>
        <taxon>Bacteria</taxon>
        <taxon>Bacillati</taxon>
        <taxon>Bacillota</taxon>
        <taxon>Bacilli</taxon>
        <taxon>Bacillales</taxon>
        <taxon>Paenibacillaceae</taxon>
        <taxon>Paenibacillus</taxon>
    </lineage>
</organism>
<dbReference type="EMBL" id="BORW01000009">
    <property type="protein sequence ID" value="GIO67408.1"/>
    <property type="molecule type" value="Genomic_DNA"/>
</dbReference>
<sequence length="369" mass="42844">MAGSVAQGGTHVVCEVPVELLFSDIDVKSSNTEHLISSFTDAWYEHHLRHSNLSIMRFEPHRELFRYFLGQSASPKPYLEWYRMIHVTRGLEPPMSPGQLLRQRKREFENMKKGLADNSSFFYDHPIEVVYHPSGYFNMKDGHHRASFLYCCGVRRVFARMSAEDHATWVNAEQAAAVKRIVKAQQRRLIYTPILNPAFYDWRSERDENYPTRLDYMLHYLGPDQLRGARVLDIGCNIGYHARCLAREGAIVTGIEHDPVHCELLKKLNDLEQTHFDWIQASFEDIEPGRFDMGVLLTVFYHVMKKEDRGSAFLAKLNASVTRLLFWESGDEPESEKRMILENTDFAYYEKLANTFGTGKHRELGVFLK</sequence>
<feature type="domain" description="Methyltransferase" evidence="1">
    <location>
        <begin position="231"/>
        <end position="312"/>
    </location>
</feature>
<evidence type="ECO:0000313" key="2">
    <source>
        <dbReference type="EMBL" id="GIO67408.1"/>
    </source>
</evidence>
<dbReference type="Gene3D" id="3.40.50.150">
    <property type="entry name" value="Vaccinia Virus protein VP39"/>
    <property type="match status" value="1"/>
</dbReference>
<protein>
    <recommendedName>
        <fullName evidence="1">Methyltransferase domain-containing protein</fullName>
    </recommendedName>
</protein>
<evidence type="ECO:0000259" key="1">
    <source>
        <dbReference type="Pfam" id="PF13649"/>
    </source>
</evidence>
<dbReference type="Proteomes" id="UP000680638">
    <property type="component" value="Unassembled WGS sequence"/>
</dbReference>
<dbReference type="InterPro" id="IPR041698">
    <property type="entry name" value="Methyltransf_25"/>
</dbReference>
<dbReference type="InterPro" id="IPR036086">
    <property type="entry name" value="ParB/Sulfiredoxin_sf"/>
</dbReference>